<feature type="transmembrane region" description="Helical" evidence="13">
    <location>
        <begin position="331"/>
        <end position="350"/>
    </location>
</feature>
<dbReference type="GO" id="GO:0009506">
    <property type="term" value="C:plasmodesma"/>
    <property type="evidence" value="ECO:0007669"/>
    <property type="project" value="UniProtKB-ARBA"/>
</dbReference>
<comment type="subunit">
    <text evidence="13">Homodimer and heterodimers.</text>
</comment>
<dbReference type="Gene3D" id="1.20.58.1040">
    <property type="match status" value="1"/>
</dbReference>
<comment type="similarity">
    <text evidence="3 13">Belongs to the Casparian strip membrane proteins (CASP) family.</text>
</comment>
<keyword evidence="7" id="KW-0732">Signal</keyword>
<dbReference type="InterPro" id="IPR012946">
    <property type="entry name" value="X8"/>
</dbReference>
<keyword evidence="4 13" id="KW-1003">Cell membrane</keyword>
<evidence type="ECO:0000313" key="16">
    <source>
        <dbReference type="Proteomes" id="UP000583929"/>
    </source>
</evidence>
<keyword evidence="8 13" id="KW-1133">Transmembrane helix</keyword>
<dbReference type="Proteomes" id="UP000583929">
    <property type="component" value="Unassembled WGS sequence"/>
</dbReference>
<keyword evidence="12" id="KW-0449">Lipoprotein</keyword>
<feature type="transmembrane region" description="Helical" evidence="13">
    <location>
        <begin position="460"/>
        <end position="486"/>
    </location>
</feature>
<name>A0A7J6G8A3_CANSA</name>
<keyword evidence="16" id="KW-1185">Reference proteome</keyword>
<sequence>MREEKELLRLLSEPNNNNTSYINKQFNLMKSLTPDQYYYEPAKLIFQPDLVPHHQTTPLPKPQVSLSLWPTFQTSFHEEQYYYVNTNEMSPDLLMKSSSWPIIVNSPSFQSSMNKSHDSVDHEPDVDTSLHLTMSSALLRIVLLTLLIFTLTPQRSDGQPGIELVEWCIADPQTPDDELQKAIDWACNQGGADCSKIQANQPCYLPNTVKDHASYVFNDYYQKFKHQRGTCYFRAAAMVMVLASLTMFLNKAEDDFCRLAKETSSITKHLGIQGKDTVVNNSLCLLSFFSLKFKSLASMSYLGVGVSPGNVPVYHSTDSRVIDRRVRITELVLRCVICALGLVACVLIATDTQVKEIFSIQKKAKYTDMKALVFVVIVNAIVSAYSLIQALRCVVSMVKGNVLFSKPLAWVIFSGDQVMAYVTMAAVAAAAQSAMFAKLGQPELQWMKICNMYGKFCNQVGEGIASAVVVSLSTVVISCISAFNLFRLYGGNKSKSSARW</sequence>
<dbReference type="AlphaFoldDB" id="A0A7J6G8A3"/>
<dbReference type="NCBIfam" id="TIGR01569">
    <property type="entry name" value="A_tha_TIGR01569"/>
    <property type="match status" value="1"/>
</dbReference>
<accession>A0A7J6G8A3</accession>
<evidence type="ECO:0000313" key="15">
    <source>
        <dbReference type="EMBL" id="KAF4379201.1"/>
    </source>
</evidence>
<comment type="caution">
    <text evidence="13">Lacks conserved residue(s) required for the propagation of feature annotation.</text>
</comment>
<dbReference type="InterPro" id="IPR044788">
    <property type="entry name" value="X8_dom_prot"/>
</dbReference>
<feature type="transmembrane region" description="Helical" evidence="13">
    <location>
        <begin position="231"/>
        <end position="249"/>
    </location>
</feature>
<evidence type="ECO:0000256" key="10">
    <source>
        <dbReference type="ARBA" id="ARBA00023157"/>
    </source>
</evidence>
<dbReference type="GO" id="GO:0098552">
    <property type="term" value="C:side of membrane"/>
    <property type="evidence" value="ECO:0007669"/>
    <property type="project" value="UniProtKB-KW"/>
</dbReference>
<evidence type="ECO:0000256" key="4">
    <source>
        <dbReference type="ARBA" id="ARBA00022475"/>
    </source>
</evidence>
<evidence type="ECO:0000256" key="3">
    <source>
        <dbReference type="ARBA" id="ARBA00007651"/>
    </source>
</evidence>
<dbReference type="PANTHER" id="PTHR31044">
    <property type="entry name" value="BETA-1,3 GLUCANASE"/>
    <property type="match status" value="1"/>
</dbReference>
<dbReference type="FunFam" id="1.20.58.1040:FF:000001">
    <property type="entry name" value="Glucan endo-1,3-beta-glucosidase 4"/>
    <property type="match status" value="1"/>
</dbReference>
<keyword evidence="10" id="KW-1015">Disulfide bond</keyword>
<feature type="transmembrane region" description="Helical" evidence="13">
    <location>
        <begin position="418"/>
        <end position="439"/>
    </location>
</feature>
<reference evidence="15 16" key="1">
    <citation type="journal article" date="2020" name="bioRxiv">
        <title>Sequence and annotation of 42 cannabis genomes reveals extensive copy number variation in cannabinoid synthesis and pathogen resistance genes.</title>
        <authorList>
            <person name="Mckernan K.J."/>
            <person name="Helbert Y."/>
            <person name="Kane L.T."/>
            <person name="Ebling H."/>
            <person name="Zhang L."/>
            <person name="Liu B."/>
            <person name="Eaton Z."/>
            <person name="Mclaughlin S."/>
            <person name="Kingan S."/>
            <person name="Baybayan P."/>
            <person name="Concepcion G."/>
            <person name="Jordan M."/>
            <person name="Riva A."/>
            <person name="Barbazuk W."/>
            <person name="Harkins T."/>
        </authorList>
    </citation>
    <scope>NUCLEOTIDE SEQUENCE [LARGE SCALE GENOMIC DNA]</scope>
    <source>
        <strain evidence="16">cv. Jamaican Lion 4</strain>
        <tissue evidence="15">Leaf</tissue>
    </source>
</reference>
<keyword evidence="9 13" id="KW-0472">Membrane</keyword>
<protein>
    <recommendedName>
        <fullName evidence="13">CASP-like protein</fullName>
    </recommendedName>
</protein>
<organism evidence="15 16">
    <name type="scientific">Cannabis sativa</name>
    <name type="common">Hemp</name>
    <name type="synonym">Marijuana</name>
    <dbReference type="NCBI Taxonomy" id="3483"/>
    <lineage>
        <taxon>Eukaryota</taxon>
        <taxon>Viridiplantae</taxon>
        <taxon>Streptophyta</taxon>
        <taxon>Embryophyta</taxon>
        <taxon>Tracheophyta</taxon>
        <taxon>Spermatophyta</taxon>
        <taxon>Magnoliopsida</taxon>
        <taxon>eudicotyledons</taxon>
        <taxon>Gunneridae</taxon>
        <taxon>Pentapetalae</taxon>
        <taxon>rosids</taxon>
        <taxon>fabids</taxon>
        <taxon>Rosales</taxon>
        <taxon>Cannabaceae</taxon>
        <taxon>Cannabis</taxon>
    </lineage>
</organism>
<gene>
    <name evidence="15" type="ORF">G4B88_010595</name>
</gene>
<dbReference type="EMBL" id="JAATIQ010000130">
    <property type="protein sequence ID" value="KAF4379201.1"/>
    <property type="molecule type" value="Genomic_DNA"/>
</dbReference>
<evidence type="ECO:0000256" key="1">
    <source>
        <dbReference type="ARBA" id="ARBA00004609"/>
    </source>
</evidence>
<dbReference type="InterPro" id="IPR006459">
    <property type="entry name" value="CASP/CASPL"/>
</dbReference>
<evidence type="ECO:0000256" key="5">
    <source>
        <dbReference type="ARBA" id="ARBA00022622"/>
    </source>
</evidence>
<evidence type="ECO:0000256" key="13">
    <source>
        <dbReference type="RuleBase" id="RU361233"/>
    </source>
</evidence>
<dbReference type="Pfam" id="PF07983">
    <property type="entry name" value="X8"/>
    <property type="match status" value="1"/>
</dbReference>
<evidence type="ECO:0000256" key="12">
    <source>
        <dbReference type="ARBA" id="ARBA00023288"/>
    </source>
</evidence>
<keyword evidence="11" id="KW-0325">Glycoprotein</keyword>
<feature type="transmembrane region" description="Helical" evidence="13">
    <location>
        <begin position="371"/>
        <end position="398"/>
    </location>
</feature>
<dbReference type="Pfam" id="PF04535">
    <property type="entry name" value="CASP_dom"/>
    <property type="match status" value="1"/>
</dbReference>
<comment type="caution">
    <text evidence="15">The sequence shown here is derived from an EMBL/GenBank/DDBJ whole genome shotgun (WGS) entry which is preliminary data.</text>
</comment>
<dbReference type="InterPro" id="IPR006702">
    <property type="entry name" value="CASP_dom"/>
</dbReference>
<proteinExistence type="inferred from homology"/>
<dbReference type="SMART" id="SM00768">
    <property type="entry name" value="X8"/>
    <property type="match status" value="1"/>
</dbReference>
<evidence type="ECO:0000256" key="11">
    <source>
        <dbReference type="ARBA" id="ARBA00023180"/>
    </source>
</evidence>
<dbReference type="PANTHER" id="PTHR31044:SF55">
    <property type="entry name" value="CARBOHYDRATE-BINDING X8 DOMAIN SUPERFAMILY PROTEIN"/>
    <property type="match status" value="1"/>
</dbReference>
<evidence type="ECO:0000256" key="7">
    <source>
        <dbReference type="ARBA" id="ARBA00022729"/>
    </source>
</evidence>
<evidence type="ECO:0000256" key="2">
    <source>
        <dbReference type="ARBA" id="ARBA00004651"/>
    </source>
</evidence>
<evidence type="ECO:0000259" key="14">
    <source>
        <dbReference type="SMART" id="SM00768"/>
    </source>
</evidence>
<feature type="domain" description="X8" evidence="14">
    <location>
        <begin position="166"/>
        <end position="259"/>
    </location>
</feature>
<keyword evidence="5" id="KW-0336">GPI-anchor</keyword>
<comment type="subcellular location">
    <subcellularLocation>
        <location evidence="1">Cell membrane</location>
        <topology evidence="1">Lipid-anchor</topology>
        <topology evidence="1">GPI-anchor</topology>
    </subcellularLocation>
    <subcellularLocation>
        <location evidence="2 13">Cell membrane</location>
        <topology evidence="2 13">Multi-pass membrane protein</topology>
    </subcellularLocation>
</comment>
<dbReference type="GO" id="GO:0005886">
    <property type="term" value="C:plasma membrane"/>
    <property type="evidence" value="ECO:0007669"/>
    <property type="project" value="UniProtKB-SubCell"/>
</dbReference>
<evidence type="ECO:0000256" key="8">
    <source>
        <dbReference type="ARBA" id="ARBA00022989"/>
    </source>
</evidence>
<keyword evidence="6 13" id="KW-0812">Transmembrane</keyword>
<evidence type="ECO:0000256" key="9">
    <source>
        <dbReference type="ARBA" id="ARBA00023136"/>
    </source>
</evidence>
<evidence type="ECO:0000256" key="6">
    <source>
        <dbReference type="ARBA" id="ARBA00022692"/>
    </source>
</evidence>